<dbReference type="SUPFAM" id="SSF48445">
    <property type="entry name" value="14-3-3 protein"/>
    <property type="match status" value="1"/>
</dbReference>
<evidence type="ECO:0000313" key="4">
    <source>
        <dbReference type="EMBL" id="NDJ93261.1"/>
    </source>
</evidence>
<evidence type="ECO:0000256" key="1">
    <source>
        <dbReference type="ARBA" id="ARBA00006141"/>
    </source>
</evidence>
<dbReference type="SMART" id="SM00101">
    <property type="entry name" value="14_3_3"/>
    <property type="match status" value="1"/>
</dbReference>
<evidence type="ECO:0000259" key="3">
    <source>
        <dbReference type="SMART" id="SM00101"/>
    </source>
</evidence>
<dbReference type="PIRSF" id="PIRSF000868">
    <property type="entry name" value="14-3-3"/>
    <property type="match status" value="1"/>
</dbReference>
<feature type="site" description="Interaction with phosphoserine on interacting protein" evidence="2">
    <location>
        <position position="61"/>
    </location>
</feature>
<dbReference type="OrthoDB" id="10260625at2759"/>
<reference evidence="4" key="1">
    <citation type="submission" date="2018-11" db="EMBL/GenBank/DDBJ databases">
        <title>Henneguya salminicola genome and transcriptome.</title>
        <authorList>
            <person name="Yahalomi D."/>
            <person name="Atkinson S.D."/>
            <person name="Neuhof M."/>
            <person name="Chang E.S."/>
            <person name="Philippe H."/>
            <person name="Cartwright P."/>
            <person name="Bartholomew J.L."/>
            <person name="Huchon D."/>
        </authorList>
    </citation>
    <scope>NUCLEOTIDE SEQUENCE</scope>
    <source>
        <strain evidence="4">Hz1</strain>
        <tissue evidence="4">Whole</tissue>
    </source>
</reference>
<dbReference type="InterPro" id="IPR023410">
    <property type="entry name" value="14-3-3_domain"/>
</dbReference>
<dbReference type="CDD" id="cd08774">
    <property type="entry name" value="14-3-3"/>
    <property type="match status" value="1"/>
</dbReference>
<sequence length="248" mass="28650">MALCNQDRTYLVNYAKICADAELYEDMAEAMTHRCKLSEELNDEERNLLSNAFKNLVSRLRSSYRIICTLESKNQEDPIKLAIIRVLKEKVYKQIGVDCNKLIELLEYNLLPNTTSDESKVFLKKLEADYYRYRCEVASGEERDALAKKTLELYIEGTELVKELPNSNPIRLGLALNFSVFYYEIKEDPQKACSIAKTAFDEAIDELNNQNEDSPTMTIKDSTLIMQLLRDNLTLWTSDNANQDEVER</sequence>
<dbReference type="PANTHER" id="PTHR18860">
    <property type="entry name" value="14-3-3 PROTEIN"/>
    <property type="match status" value="1"/>
</dbReference>
<dbReference type="InterPro" id="IPR000308">
    <property type="entry name" value="14-3-3"/>
</dbReference>
<proteinExistence type="inferred from homology"/>
<protein>
    <submittedName>
        <fullName evidence="4">14-3-3 protein beta/alpha (Trinotate prediction)</fullName>
    </submittedName>
</protein>
<dbReference type="InterPro" id="IPR036815">
    <property type="entry name" value="14-3-3_dom_sf"/>
</dbReference>
<comment type="similarity">
    <text evidence="1">Belongs to the 14-3-3 family.</text>
</comment>
<accession>A0A6G3MH13</accession>
<evidence type="ECO:0000256" key="2">
    <source>
        <dbReference type="PIRSR" id="PIRSR000868-1"/>
    </source>
</evidence>
<dbReference type="PRINTS" id="PR00305">
    <property type="entry name" value="1433ZETA"/>
</dbReference>
<dbReference type="AlphaFoldDB" id="A0A6G3MH13"/>
<organism evidence="4">
    <name type="scientific">Henneguya salminicola</name>
    <name type="common">Myxosporean</name>
    <dbReference type="NCBI Taxonomy" id="69463"/>
    <lineage>
        <taxon>Eukaryota</taxon>
        <taxon>Metazoa</taxon>
        <taxon>Cnidaria</taxon>
        <taxon>Myxozoa</taxon>
        <taxon>Myxosporea</taxon>
        <taxon>Bivalvulida</taxon>
        <taxon>Platysporina</taxon>
        <taxon>Myxobolidae</taxon>
        <taxon>Henneguya</taxon>
    </lineage>
</organism>
<dbReference type="Pfam" id="PF00244">
    <property type="entry name" value="14-3-3"/>
    <property type="match status" value="1"/>
</dbReference>
<dbReference type="Gene3D" id="1.20.190.20">
    <property type="entry name" value="14-3-3 domain"/>
    <property type="match status" value="1"/>
</dbReference>
<name>A0A6G3MH13_HENSL</name>
<feature type="domain" description="14-3-3" evidence="3">
    <location>
        <begin position="8"/>
        <end position="248"/>
    </location>
</feature>
<feature type="site" description="Interaction with phosphoserine on interacting protein" evidence="2">
    <location>
        <position position="132"/>
    </location>
</feature>
<dbReference type="EMBL" id="GHBP01003009">
    <property type="protein sequence ID" value="NDJ93261.1"/>
    <property type="molecule type" value="Transcribed_RNA"/>
</dbReference>